<organism evidence="1 2">
    <name type="scientific">Kitasatospora cathayae</name>
    <dbReference type="NCBI Taxonomy" id="3004092"/>
    <lineage>
        <taxon>Bacteria</taxon>
        <taxon>Bacillati</taxon>
        <taxon>Actinomycetota</taxon>
        <taxon>Actinomycetes</taxon>
        <taxon>Kitasatosporales</taxon>
        <taxon>Streptomycetaceae</taxon>
        <taxon>Kitasatospora</taxon>
    </lineage>
</organism>
<evidence type="ECO:0000313" key="2">
    <source>
        <dbReference type="Proteomes" id="UP001212821"/>
    </source>
</evidence>
<gene>
    <name evidence="1" type="ORF">O1G21_40995</name>
</gene>
<reference evidence="1 2" key="1">
    <citation type="submission" date="2022-12" db="EMBL/GenBank/DDBJ databases">
        <title>HUAS 3-15.</title>
        <authorList>
            <person name="Mo P."/>
        </authorList>
    </citation>
    <scope>NUCLEOTIDE SEQUENCE [LARGE SCALE GENOMIC DNA]</scope>
    <source>
        <strain evidence="1 2">HUAS 3-15</strain>
        <plasmid evidence="1 2">punmamed4</plasmid>
    </source>
</reference>
<protein>
    <submittedName>
        <fullName evidence="1">Uncharacterized protein</fullName>
    </submittedName>
</protein>
<sequence length="128" mass="13997">MSHARHLDPTGERYGIPTWPFRMAPAGYATRRQLRKQGLRPGGQPVAGQLLWKSRKACRSGGTRAAWLYRVDLAKPVRPMTPGKAAGLEAAMRKRRTCPDCGQVKDYCIPRSLGACVDCADTPAAYAA</sequence>
<keyword evidence="2" id="KW-1185">Reference proteome</keyword>
<evidence type="ECO:0000313" key="1">
    <source>
        <dbReference type="EMBL" id="WBP92189.1"/>
    </source>
</evidence>
<accession>A0ABY7QH78</accession>
<dbReference type="NCBIfam" id="NF041638">
    <property type="entry name" value="QRL_CxxC_CxxC"/>
    <property type="match status" value="1"/>
</dbReference>
<dbReference type="InterPro" id="IPR048142">
    <property type="entry name" value="QRL_CxxC_CxxC"/>
</dbReference>
<keyword evidence="1" id="KW-0614">Plasmid</keyword>
<proteinExistence type="predicted"/>
<dbReference type="RefSeq" id="WP_270151936.1">
    <property type="nucleotide sequence ID" value="NZ_CP115453.1"/>
</dbReference>
<dbReference type="EMBL" id="CP115453">
    <property type="protein sequence ID" value="WBP92189.1"/>
    <property type="molecule type" value="Genomic_DNA"/>
</dbReference>
<name>A0ABY7QH78_9ACTN</name>
<geneLocation type="plasmid" evidence="1 2">
    <name>punmamed4</name>
</geneLocation>
<dbReference type="Proteomes" id="UP001212821">
    <property type="component" value="Plasmid punmamed4"/>
</dbReference>